<dbReference type="GO" id="GO:0003677">
    <property type="term" value="F:DNA binding"/>
    <property type="evidence" value="ECO:0007669"/>
    <property type="project" value="InterPro"/>
</dbReference>
<reference evidence="2" key="1">
    <citation type="submission" date="2017-06" db="EMBL/GenBank/DDBJ databases">
        <authorList>
            <person name="Varghese N."/>
            <person name="Submissions S."/>
        </authorList>
    </citation>
    <scope>NUCLEOTIDE SEQUENCE [LARGE SCALE GENOMIC DNA]</scope>
    <source>
        <strain evidence="2">DSM 15668</strain>
    </source>
</reference>
<proteinExistence type="predicted"/>
<name>A0A238YEM8_9BACT</name>
<dbReference type="InterPro" id="IPR003477">
    <property type="entry name" value="PemK-like"/>
</dbReference>
<sequence length="115" mass="13170">MKLIGVKRVEKKSGKYIPERGDILWLYFSPQAGHEQAGKRPAICLSPKLYNEKTNLGLFCPIEVSLPANCPVRGVILADQIRNLDWNIRKVSFIARVSEDTLERVLEKIQLLLFY</sequence>
<gene>
    <name evidence="1" type="ORF">SAMN06265340_10355</name>
</gene>
<dbReference type="Pfam" id="PF02452">
    <property type="entry name" value="PemK_toxin"/>
    <property type="match status" value="1"/>
</dbReference>
<evidence type="ECO:0000313" key="2">
    <source>
        <dbReference type="Proteomes" id="UP000198405"/>
    </source>
</evidence>
<dbReference type="Gene3D" id="2.30.30.110">
    <property type="match status" value="1"/>
</dbReference>
<dbReference type="AlphaFoldDB" id="A0A238YEM8"/>
<protein>
    <submittedName>
        <fullName evidence="1">mRNA interferase MazF</fullName>
    </submittedName>
</protein>
<dbReference type="SUPFAM" id="SSF50118">
    <property type="entry name" value="Cell growth inhibitor/plasmid maintenance toxic component"/>
    <property type="match status" value="1"/>
</dbReference>
<dbReference type="InterPro" id="IPR011067">
    <property type="entry name" value="Plasmid_toxin/cell-grow_inhib"/>
</dbReference>
<keyword evidence="2" id="KW-1185">Reference proteome</keyword>
<dbReference type="Proteomes" id="UP000198405">
    <property type="component" value="Unassembled WGS sequence"/>
</dbReference>
<accession>A0A238YEM8</accession>
<dbReference type="GO" id="GO:0004521">
    <property type="term" value="F:RNA endonuclease activity"/>
    <property type="evidence" value="ECO:0007669"/>
    <property type="project" value="TreeGrafter"/>
</dbReference>
<dbReference type="PANTHER" id="PTHR33988">
    <property type="entry name" value="ENDORIBONUCLEASE MAZF-RELATED"/>
    <property type="match status" value="1"/>
</dbReference>
<evidence type="ECO:0000313" key="1">
    <source>
        <dbReference type="EMBL" id="SNR69044.1"/>
    </source>
</evidence>
<dbReference type="EMBL" id="FZOB01000003">
    <property type="protein sequence ID" value="SNR69044.1"/>
    <property type="molecule type" value="Genomic_DNA"/>
</dbReference>
<dbReference type="PANTHER" id="PTHR33988:SF3">
    <property type="entry name" value="ENDORIBONUCLEASE TOXIN CHPB-RELATED"/>
    <property type="match status" value="1"/>
</dbReference>
<dbReference type="GO" id="GO:0016075">
    <property type="term" value="P:rRNA catabolic process"/>
    <property type="evidence" value="ECO:0007669"/>
    <property type="project" value="TreeGrafter"/>
</dbReference>
<dbReference type="GO" id="GO:0006402">
    <property type="term" value="P:mRNA catabolic process"/>
    <property type="evidence" value="ECO:0007669"/>
    <property type="project" value="TreeGrafter"/>
</dbReference>
<organism evidence="1 2">
    <name type="scientific">Desulfurobacterium atlanticum</name>
    <dbReference type="NCBI Taxonomy" id="240169"/>
    <lineage>
        <taxon>Bacteria</taxon>
        <taxon>Pseudomonadati</taxon>
        <taxon>Aquificota</taxon>
        <taxon>Aquificia</taxon>
        <taxon>Desulfurobacteriales</taxon>
        <taxon>Desulfurobacteriaceae</taxon>
        <taxon>Desulfurobacterium</taxon>
    </lineage>
</organism>